<evidence type="ECO:0000259" key="4">
    <source>
        <dbReference type="Pfam" id="PF04412"/>
    </source>
</evidence>
<evidence type="ECO:0000256" key="2">
    <source>
        <dbReference type="ARBA" id="ARBA00023239"/>
    </source>
</evidence>
<protein>
    <recommendedName>
        <fullName evidence="7">2-methyl-cis-aconitate hydratase</fullName>
    </recommendedName>
</protein>
<evidence type="ECO:0000313" key="6">
    <source>
        <dbReference type="Proteomes" id="UP000191987"/>
    </source>
</evidence>
<evidence type="ECO:0000256" key="1">
    <source>
        <dbReference type="ARBA" id="ARBA00023004"/>
    </source>
</evidence>
<evidence type="ECO:0008006" key="7">
    <source>
        <dbReference type="Google" id="ProtNLM"/>
    </source>
</evidence>
<organism evidence="5 6">
    <name type="scientific">Agrobacterium deltaense Zutra 3/1</name>
    <dbReference type="NCBI Taxonomy" id="1183427"/>
    <lineage>
        <taxon>Bacteria</taxon>
        <taxon>Pseudomonadati</taxon>
        <taxon>Pseudomonadota</taxon>
        <taxon>Alphaproteobacteria</taxon>
        <taxon>Hyphomicrobiales</taxon>
        <taxon>Rhizobiaceae</taxon>
        <taxon>Rhizobium/Agrobacterium group</taxon>
        <taxon>Agrobacterium</taxon>
    </lineage>
</organism>
<dbReference type="RefSeq" id="WP_080818938.1">
    <property type="nucleotide sequence ID" value="NZ_LT009749.1"/>
</dbReference>
<dbReference type="Proteomes" id="UP000191987">
    <property type="component" value="Unassembled WGS sequence"/>
</dbReference>
<dbReference type="EMBL" id="FBWG01000038">
    <property type="protein sequence ID" value="CUX53433.1"/>
    <property type="molecule type" value="Genomic_DNA"/>
</dbReference>
<dbReference type="AlphaFoldDB" id="A0A1S7RJE6"/>
<sequence length="569" mass="59543">MSSSLSTAAVPEARSILAGSAEGTAISTTEALSFWGGVDPATGRVIDVHHPLHGTCLTGGVLFMPTSRGSCTGSGVLLDLILTGRAPSALVFCEAEDVLTLGALIAAEMFGKPLPVLRLDAENFARFSKAVHVRIDETAIEADGVSLAITPPATAHLDLGDDDRAMLEGRDGVAVRQAMRITVAMAAQQGASALVDVTQGHIDGCIYASPANLTFAEKMAEMGAKVRVPTTMNAISVDKAHWRSQGMPEDFGDPAARLADAYVRMGCRPTFTCSPYLLDSAPQAGDMIAWAESNAVIFANTVLGARTAKHPDFLDLCIALTGRAPLAGVYLEENRRPQRIVNVALPQGVDDAFWPLIGYLAGKAAPDCIPLLRGLSPATPSRDDLKALCAAFGTTSAAPMLHIEGVTPEAGLSPLETADTVTVSPSDMAAGWSLLNEGPEEVQLVAIGSPHASLEECHALAAEFAGRRRHADVAVIVTAGQQVIDAAGQDGTLQSLRDSGVQVLPDLCWCSISEPVFPTKTRALMTNSGKYAHYGPGLSGRAVRFGSLADCVESALTGRAPSLRPSWLF</sequence>
<dbReference type="InterPro" id="IPR002840">
    <property type="entry name" value="PMDh-S-like_dom"/>
</dbReference>
<dbReference type="SUPFAM" id="SSF52016">
    <property type="entry name" value="LeuD/IlvD-like"/>
    <property type="match status" value="1"/>
</dbReference>
<dbReference type="InterPro" id="IPR012047">
    <property type="entry name" value="AcnX"/>
</dbReference>
<dbReference type="PANTHER" id="PTHR36577:SF3">
    <property type="entry name" value="DUF521 DOMAIN PROTEIN (AFU_ORTHOLOGUE AFUA_6G00490)"/>
    <property type="match status" value="1"/>
</dbReference>
<accession>A0A1S7RJE6</accession>
<keyword evidence="2" id="KW-0456">Lyase</keyword>
<gene>
    <name evidence="5" type="ORF">AGR7C_Lc20002</name>
</gene>
<dbReference type="PIRSF" id="PIRSF036630">
    <property type="entry name" value="UCP036630"/>
    <property type="match status" value="1"/>
</dbReference>
<dbReference type="PANTHER" id="PTHR36577">
    <property type="entry name" value="DUF521 DOMAIN PROTEIN (AFU_ORTHOLOGUE AFUA_6G00490)"/>
    <property type="match status" value="1"/>
</dbReference>
<evidence type="ECO:0000313" key="5">
    <source>
        <dbReference type="EMBL" id="CUX53433.1"/>
    </source>
</evidence>
<dbReference type="Gene3D" id="3.50.30.10">
    <property type="entry name" value="Phosphohistidine domain"/>
    <property type="match status" value="1"/>
</dbReference>
<dbReference type="CDD" id="cd01355">
    <property type="entry name" value="AcnX"/>
    <property type="match status" value="1"/>
</dbReference>
<feature type="domain" description="Phosphomevalonate dehydratase large subunit-like" evidence="4">
    <location>
        <begin position="158"/>
        <end position="553"/>
    </location>
</feature>
<dbReference type="Pfam" id="PF01989">
    <property type="entry name" value="AcnX_swivel_put"/>
    <property type="match status" value="1"/>
</dbReference>
<feature type="domain" description="Phosphomevalonate dehydratase small subunit-like" evidence="3">
    <location>
        <begin position="32"/>
        <end position="106"/>
    </location>
</feature>
<dbReference type="Pfam" id="PF04412">
    <property type="entry name" value="AcnX"/>
    <property type="match status" value="1"/>
</dbReference>
<reference evidence="5 6" key="1">
    <citation type="submission" date="2016-01" db="EMBL/GenBank/DDBJ databases">
        <authorList>
            <person name="Oliw E.H."/>
        </authorList>
    </citation>
    <scope>NUCLEOTIDE SEQUENCE [LARGE SCALE GENOMIC DNA]</scope>
    <source>
        <strain evidence="5 6">Zutra 3-1</strain>
    </source>
</reference>
<dbReference type="InterPro" id="IPR007506">
    <property type="entry name" value="PMDh-L-like_dom"/>
</dbReference>
<dbReference type="CDD" id="cd01356">
    <property type="entry name" value="AcnX_swivel"/>
    <property type="match status" value="1"/>
</dbReference>
<evidence type="ECO:0000259" key="3">
    <source>
        <dbReference type="Pfam" id="PF01989"/>
    </source>
</evidence>
<keyword evidence="1" id="KW-0408">Iron</keyword>
<name>A0A1S7RJE6_9HYPH</name>
<proteinExistence type="predicted"/>
<dbReference type="GO" id="GO:0016829">
    <property type="term" value="F:lyase activity"/>
    <property type="evidence" value="ECO:0007669"/>
    <property type="project" value="UniProtKB-KW"/>
</dbReference>